<dbReference type="EC" id="3.1.1.11" evidence="1"/>
<name>A0ACB7VYG7_DIOAL</name>
<dbReference type="Proteomes" id="UP000827976">
    <property type="component" value="Chromosome 6"/>
</dbReference>
<comment type="caution">
    <text evidence="1">The sequence shown here is derived from an EMBL/GenBank/DDBJ whole genome shotgun (WGS) entry which is preliminary data.</text>
</comment>
<sequence length="529" mass="58079">MSAFQDFGPLTERRKAERQQSRRKKLMIIGSSIGVLAVVAVIGVAAVVQHTGGSEGDSDPASGSHKQLHSASRSVEMICSSTDYKKTCEKSLSKTSNSTSSPKDLIKAAVKVIFDEASKAFGQSQLFKSDDERVKGAVLVCQELLNSTKDSLTRTLNHLNVDTADKLVKQRRALKSWLATVMTNTETCVDAFPEGPMKTKMRKGMQTAKQMTSNALVIIQEPEFHPDGMPSWITESDRRLLKQQAASIYTPNVTVAKDGSGNFTTITEALNAIPTDRDTAYVLSIKQGLYEENVTVESWMTNITMYGEGSRKTIITGNKSHRDGVQTYHTSTLTVVGDSFMGVALGIQNTAGPDGEQAVALRVNSDVSIFLNCRMDGYQDTLYAYSNRQYYRGCVITGTVDFIFGDATAVIQNSVITIRKPKPNQQNIITAQGRTDKREDTGLVIHKCRITTEPGAETFPNYLARPWKFKSRTFGNTGPGADTSKRVKWQGVKNLTKAAAEKFTPANFIDAGDWIKKTGVPVQLSFYNN</sequence>
<accession>A0ACB7VYG7</accession>
<evidence type="ECO:0000313" key="1">
    <source>
        <dbReference type="EMBL" id="KAH7680013.1"/>
    </source>
</evidence>
<keyword evidence="1" id="KW-0378">Hydrolase</keyword>
<evidence type="ECO:0000313" key="2">
    <source>
        <dbReference type="Proteomes" id="UP000827976"/>
    </source>
</evidence>
<reference evidence="2" key="1">
    <citation type="journal article" date="2022" name="Nat. Commun.">
        <title>Chromosome evolution and the genetic basis of agronomically important traits in greater yam.</title>
        <authorList>
            <person name="Bredeson J.V."/>
            <person name="Lyons J.B."/>
            <person name="Oniyinde I.O."/>
            <person name="Okereke N.R."/>
            <person name="Kolade O."/>
            <person name="Nnabue I."/>
            <person name="Nwadili C.O."/>
            <person name="Hribova E."/>
            <person name="Parker M."/>
            <person name="Nwogha J."/>
            <person name="Shu S."/>
            <person name="Carlson J."/>
            <person name="Kariba R."/>
            <person name="Muthemba S."/>
            <person name="Knop K."/>
            <person name="Barton G.J."/>
            <person name="Sherwood A.V."/>
            <person name="Lopez-Montes A."/>
            <person name="Asiedu R."/>
            <person name="Jamnadass R."/>
            <person name="Muchugi A."/>
            <person name="Goodstein D."/>
            <person name="Egesi C.N."/>
            <person name="Featherston J."/>
            <person name="Asfaw A."/>
            <person name="Simpson G.G."/>
            <person name="Dolezel J."/>
            <person name="Hendre P.S."/>
            <person name="Van Deynze A."/>
            <person name="Kumar P.L."/>
            <person name="Obidiegwu J.E."/>
            <person name="Bhattacharjee R."/>
            <person name="Rokhsar D.S."/>
        </authorList>
    </citation>
    <scope>NUCLEOTIDE SEQUENCE [LARGE SCALE GENOMIC DNA]</scope>
    <source>
        <strain evidence="2">cv. TDa95/00328</strain>
    </source>
</reference>
<keyword evidence="2" id="KW-1185">Reference proteome</keyword>
<organism evidence="1 2">
    <name type="scientific">Dioscorea alata</name>
    <name type="common">Purple yam</name>
    <dbReference type="NCBI Taxonomy" id="55571"/>
    <lineage>
        <taxon>Eukaryota</taxon>
        <taxon>Viridiplantae</taxon>
        <taxon>Streptophyta</taxon>
        <taxon>Embryophyta</taxon>
        <taxon>Tracheophyta</taxon>
        <taxon>Spermatophyta</taxon>
        <taxon>Magnoliopsida</taxon>
        <taxon>Liliopsida</taxon>
        <taxon>Dioscoreales</taxon>
        <taxon>Dioscoreaceae</taxon>
        <taxon>Dioscorea</taxon>
    </lineage>
</organism>
<gene>
    <name evidence="1" type="ORF">IHE45_06G096600</name>
</gene>
<proteinExistence type="predicted"/>
<dbReference type="EMBL" id="CM037016">
    <property type="protein sequence ID" value="KAH7680013.1"/>
    <property type="molecule type" value="Genomic_DNA"/>
</dbReference>
<protein>
    <submittedName>
        <fullName evidence="1">Pectinesterase protein</fullName>
        <ecNumber evidence="1">3.1.1.11</ecNumber>
    </submittedName>
</protein>